<gene>
    <name evidence="2" type="ORF">NS355_02360</name>
</gene>
<evidence type="ECO:0000313" key="3">
    <source>
        <dbReference type="Proteomes" id="UP000073923"/>
    </source>
</evidence>
<name>A0A147IZ20_9SPHN</name>
<evidence type="ECO:0000256" key="1">
    <source>
        <dbReference type="SAM" id="MobiDB-lite"/>
    </source>
</evidence>
<sequence length="139" mass="15140">MFDIAKIAVASTGALHLKDASGNLMYDGGQPVRIHLYGPASPQYSRIEELQTQRALKRAQDNDGKPSAMSAEQRRETTAEDYAAVTASFENFTYSPAGKATGEDLYRATYSDPALGFIVNQITRFLADWGNFKPASAKA</sequence>
<evidence type="ECO:0000313" key="2">
    <source>
        <dbReference type="EMBL" id="KTW01051.1"/>
    </source>
</evidence>
<reference evidence="2 3" key="1">
    <citation type="journal article" date="2016" name="Front. Microbiol.">
        <title>Genomic Resource of Rice Seed Associated Bacteria.</title>
        <authorList>
            <person name="Midha S."/>
            <person name="Bansal K."/>
            <person name="Sharma S."/>
            <person name="Kumar N."/>
            <person name="Patil P.P."/>
            <person name="Chaudhry V."/>
            <person name="Patil P.B."/>
        </authorList>
    </citation>
    <scope>NUCLEOTIDE SEQUENCE [LARGE SCALE GENOMIC DNA]</scope>
    <source>
        <strain evidence="2 3">NS355</strain>
    </source>
</reference>
<comment type="caution">
    <text evidence="2">The sequence shown here is derived from an EMBL/GenBank/DDBJ whole genome shotgun (WGS) entry which is preliminary data.</text>
</comment>
<accession>A0A147IZ20</accession>
<dbReference type="AlphaFoldDB" id="A0A147IZ20"/>
<dbReference type="OrthoDB" id="7566213at2"/>
<dbReference type="PATRIC" id="fig|172044.3.peg.2738"/>
<dbReference type="EMBL" id="LDTF01000007">
    <property type="protein sequence ID" value="KTW01051.1"/>
    <property type="molecule type" value="Genomic_DNA"/>
</dbReference>
<organism evidence="2 3">
    <name type="scientific">Sphingomonas yabuuchiae</name>
    <dbReference type="NCBI Taxonomy" id="172044"/>
    <lineage>
        <taxon>Bacteria</taxon>
        <taxon>Pseudomonadati</taxon>
        <taxon>Pseudomonadota</taxon>
        <taxon>Alphaproteobacteria</taxon>
        <taxon>Sphingomonadales</taxon>
        <taxon>Sphingomonadaceae</taxon>
        <taxon>Sphingomonas</taxon>
    </lineage>
</organism>
<dbReference type="RefSeq" id="WP_058744185.1">
    <property type="nucleotide sequence ID" value="NZ_LDTF01000007.1"/>
</dbReference>
<dbReference type="Proteomes" id="UP000073923">
    <property type="component" value="Unassembled WGS sequence"/>
</dbReference>
<feature type="region of interest" description="Disordered" evidence="1">
    <location>
        <begin position="56"/>
        <end position="77"/>
    </location>
</feature>
<protein>
    <submittedName>
        <fullName evidence="2">Uncharacterized protein</fullName>
    </submittedName>
</protein>
<proteinExistence type="predicted"/>